<feature type="transmembrane region" description="Helical" evidence="14">
    <location>
        <begin position="365"/>
        <end position="389"/>
    </location>
</feature>
<feature type="transmembrane region" description="Helical" evidence="14">
    <location>
        <begin position="198"/>
        <end position="217"/>
    </location>
</feature>
<keyword evidence="8" id="KW-0915">Sodium</keyword>
<evidence type="ECO:0000256" key="7">
    <source>
        <dbReference type="ARBA" id="ARBA00022989"/>
    </source>
</evidence>
<dbReference type="InterPro" id="IPR001734">
    <property type="entry name" value="Na/solute_symporter"/>
</dbReference>
<keyword evidence="7 14" id="KW-1133">Transmembrane helix</keyword>
<evidence type="ECO:0000313" key="15">
    <source>
        <dbReference type="EMBL" id="RPD98799.1"/>
    </source>
</evidence>
<feature type="transmembrane region" description="Helical" evidence="14">
    <location>
        <begin position="435"/>
        <end position="453"/>
    </location>
</feature>
<comment type="caution">
    <text evidence="15">The sequence shown here is derived from an EMBL/GenBank/DDBJ whole genome shotgun (WGS) entry which is preliminary data.</text>
</comment>
<feature type="transmembrane region" description="Helical" evidence="14">
    <location>
        <begin position="76"/>
        <end position="97"/>
    </location>
</feature>
<keyword evidence="4" id="KW-1003">Cell membrane</keyword>
<feature type="transmembrane region" description="Helical" evidence="14">
    <location>
        <begin position="43"/>
        <end position="70"/>
    </location>
</feature>
<evidence type="ECO:0000256" key="1">
    <source>
        <dbReference type="ARBA" id="ARBA00004651"/>
    </source>
</evidence>
<evidence type="ECO:0000256" key="4">
    <source>
        <dbReference type="ARBA" id="ARBA00022475"/>
    </source>
</evidence>
<evidence type="ECO:0000256" key="6">
    <source>
        <dbReference type="ARBA" id="ARBA00022847"/>
    </source>
</evidence>
<evidence type="ECO:0000256" key="12">
    <source>
        <dbReference type="ARBA" id="ARBA00033708"/>
    </source>
</evidence>
<gene>
    <name evidence="15" type="ORF">EGM88_06310</name>
</gene>
<evidence type="ECO:0000313" key="16">
    <source>
        <dbReference type="Proteomes" id="UP000270856"/>
    </source>
</evidence>
<feature type="transmembrane region" description="Helical" evidence="14">
    <location>
        <begin position="570"/>
        <end position="592"/>
    </location>
</feature>
<evidence type="ECO:0000256" key="5">
    <source>
        <dbReference type="ARBA" id="ARBA00022692"/>
    </source>
</evidence>
<keyword evidence="11" id="KW-0739">Sodium transport</keyword>
<evidence type="ECO:0000256" key="8">
    <source>
        <dbReference type="ARBA" id="ARBA00023053"/>
    </source>
</evidence>
<feature type="transmembrane region" description="Helical" evidence="14">
    <location>
        <begin position="118"/>
        <end position="141"/>
    </location>
</feature>
<evidence type="ECO:0000256" key="10">
    <source>
        <dbReference type="ARBA" id="ARBA00023136"/>
    </source>
</evidence>
<dbReference type="OrthoDB" id="9761931at2"/>
<keyword evidence="9" id="KW-0406">Ion transport</keyword>
<proteinExistence type="inferred from homology"/>
<dbReference type="PANTHER" id="PTHR48086">
    <property type="entry name" value="SODIUM/PROLINE SYMPORTER-RELATED"/>
    <property type="match status" value="1"/>
</dbReference>
<comment type="catalytic activity">
    <reaction evidence="12">
        <text>L-proline(in) + Na(+)(in) = L-proline(out) + Na(+)(out)</text>
        <dbReference type="Rhea" id="RHEA:28967"/>
        <dbReference type="ChEBI" id="CHEBI:29101"/>
        <dbReference type="ChEBI" id="CHEBI:60039"/>
    </reaction>
</comment>
<accession>A0A3N4P4Z0</accession>
<dbReference type="PROSITE" id="PS50283">
    <property type="entry name" value="NA_SOLUT_SYMP_3"/>
    <property type="match status" value="1"/>
</dbReference>
<feature type="transmembrane region" description="Helical" evidence="14">
    <location>
        <begin position="598"/>
        <end position="617"/>
    </location>
</feature>
<comment type="similarity">
    <text evidence="2 13">Belongs to the sodium:solute symporter (SSF) (TC 2.A.21) family.</text>
</comment>
<evidence type="ECO:0000256" key="2">
    <source>
        <dbReference type="ARBA" id="ARBA00006434"/>
    </source>
</evidence>
<feature type="transmembrane region" description="Helical" evidence="14">
    <location>
        <begin position="161"/>
        <end position="186"/>
    </location>
</feature>
<reference evidence="15 16" key="1">
    <citation type="submission" date="2018-11" db="EMBL/GenBank/DDBJ databases">
        <title>Aureibaculum marinum gen. nov., sp. nov., a member of the family Flavobacteriaceae isolated from the Bohai Sea.</title>
        <authorList>
            <person name="Ji X."/>
        </authorList>
    </citation>
    <scope>NUCLEOTIDE SEQUENCE [LARGE SCALE GENOMIC DNA]</scope>
    <source>
        <strain evidence="15 16">BH-SD17</strain>
    </source>
</reference>
<evidence type="ECO:0000256" key="11">
    <source>
        <dbReference type="ARBA" id="ARBA00023201"/>
    </source>
</evidence>
<dbReference type="GO" id="GO:0015193">
    <property type="term" value="F:L-proline transmembrane transporter activity"/>
    <property type="evidence" value="ECO:0007669"/>
    <property type="project" value="TreeGrafter"/>
</dbReference>
<organism evidence="15 16">
    <name type="scientific">Aureibaculum marinum</name>
    <dbReference type="NCBI Taxonomy" id="2487930"/>
    <lineage>
        <taxon>Bacteria</taxon>
        <taxon>Pseudomonadati</taxon>
        <taxon>Bacteroidota</taxon>
        <taxon>Flavobacteriia</taxon>
        <taxon>Flavobacteriales</taxon>
        <taxon>Flavobacteriaceae</taxon>
        <taxon>Aureibaculum</taxon>
    </lineage>
</organism>
<feature type="transmembrane region" description="Helical" evidence="14">
    <location>
        <begin position="263"/>
        <end position="281"/>
    </location>
</feature>
<keyword evidence="6" id="KW-0769">Symport</keyword>
<keyword evidence="16" id="KW-1185">Reference proteome</keyword>
<feature type="transmembrane region" description="Helical" evidence="14">
    <location>
        <begin position="502"/>
        <end position="524"/>
    </location>
</feature>
<feature type="transmembrane region" description="Helical" evidence="14">
    <location>
        <begin position="410"/>
        <end position="429"/>
    </location>
</feature>
<dbReference type="EMBL" id="RPFJ01000006">
    <property type="protein sequence ID" value="RPD98799.1"/>
    <property type="molecule type" value="Genomic_DNA"/>
</dbReference>
<dbReference type="Pfam" id="PF00474">
    <property type="entry name" value="SSF"/>
    <property type="match status" value="1"/>
</dbReference>
<dbReference type="GO" id="GO:0005298">
    <property type="term" value="F:proline:sodium symporter activity"/>
    <property type="evidence" value="ECO:0007669"/>
    <property type="project" value="TreeGrafter"/>
</dbReference>
<dbReference type="PANTHER" id="PTHR48086:SF3">
    <property type="entry name" value="SODIUM_PROLINE SYMPORTER"/>
    <property type="match status" value="1"/>
</dbReference>
<protein>
    <submittedName>
        <fullName evidence="15">Sodium:solute symporter</fullName>
    </submittedName>
</protein>
<evidence type="ECO:0000256" key="13">
    <source>
        <dbReference type="RuleBase" id="RU362091"/>
    </source>
</evidence>
<dbReference type="RefSeq" id="WP_123897114.1">
    <property type="nucleotide sequence ID" value="NZ_RPFJ01000006.1"/>
</dbReference>
<dbReference type="CDD" id="cd11477">
    <property type="entry name" value="SLC5sbd_u1"/>
    <property type="match status" value="1"/>
</dbReference>
<dbReference type="GO" id="GO:0015824">
    <property type="term" value="P:proline transport"/>
    <property type="evidence" value="ECO:0007669"/>
    <property type="project" value="TreeGrafter"/>
</dbReference>
<feature type="transmembrane region" description="Helical" evidence="14">
    <location>
        <begin position="6"/>
        <end position="23"/>
    </location>
</feature>
<comment type="subcellular location">
    <subcellularLocation>
        <location evidence="1">Cell membrane</location>
        <topology evidence="1">Multi-pass membrane protein</topology>
    </subcellularLocation>
</comment>
<evidence type="ECO:0000256" key="3">
    <source>
        <dbReference type="ARBA" id="ARBA00022448"/>
    </source>
</evidence>
<keyword evidence="10 14" id="KW-0472">Membrane</keyword>
<keyword evidence="3" id="KW-0813">Transport</keyword>
<dbReference type="Proteomes" id="UP000270856">
    <property type="component" value="Unassembled WGS sequence"/>
</dbReference>
<dbReference type="Gene3D" id="1.20.1730.10">
    <property type="entry name" value="Sodium/glucose cotransporter"/>
    <property type="match status" value="1"/>
</dbReference>
<feature type="transmembrane region" description="Helical" evidence="14">
    <location>
        <begin position="465"/>
        <end position="482"/>
    </location>
</feature>
<sequence length="625" mass="70403">MDIIDISIIITYVVLTLVVGIWVSKKASKGLNSYFLGGNNIKWYFLGLSNGSGMFDVSGTAWMVGILFLYGVKSFMFMWLWPIWNQIFVMMFLAIWIRRSNIMTGSEWILTRFGDDKAGRASHLIVAIFAVVAAIGFIAYFFEGVGKFMTVILPWDMTFQIGNAVFFSSDQSYALIIIILTTIYTIKGGMFSVVATEVLQYGIMVIAGVLVAGYAFFAFTDVEITSVITEEWSNVFFDWELGSHWTSKYQEFNKLIDSEGYKMFGALIGMSLFKGFFASIAGPVPSFDMQRILSTKTVKEAAYMAGFTNLILFIPRYLLIAGIVVIALVVLAPEMAANPNLAGIDLEVILPKVINFHVPVGIKGLLLAGLLAAFMSTFSAFVNAGPAYIVNDIYKKYYKPNASPKHYIKISHIASFIVVGLGVFMGFFAESINSLTLWITSALFGGYVAANFLKWVWWRFNGWGYFWGMLAGLVIASLQFFMDQNKNSFHEGTILYDMAHVHAIYLFPIIFGVSLLGSFLGTYFSKPTDMVVLKSFYKNVRPWGWWKPVLYELKKDDKNIKSNNNFGMDMLNSAIGIVWQSSMIVLPIYFMIRDYPKTIIALIIFILTSVILKFTWLDKVKKIEN</sequence>
<feature type="transmembrane region" description="Helical" evidence="14">
    <location>
        <begin position="302"/>
        <end position="331"/>
    </location>
</feature>
<dbReference type="AlphaFoldDB" id="A0A3N4P4Z0"/>
<name>A0A3N4P4Z0_9FLAO</name>
<dbReference type="GO" id="GO:0005886">
    <property type="term" value="C:plasma membrane"/>
    <property type="evidence" value="ECO:0007669"/>
    <property type="project" value="UniProtKB-SubCell"/>
</dbReference>
<evidence type="ECO:0000256" key="14">
    <source>
        <dbReference type="SAM" id="Phobius"/>
    </source>
</evidence>
<dbReference type="InterPro" id="IPR050277">
    <property type="entry name" value="Sodium:Solute_Symporter"/>
</dbReference>
<evidence type="ECO:0000256" key="9">
    <source>
        <dbReference type="ARBA" id="ARBA00023065"/>
    </source>
</evidence>
<dbReference type="InterPro" id="IPR038377">
    <property type="entry name" value="Na/Glc_symporter_sf"/>
</dbReference>
<keyword evidence="5 14" id="KW-0812">Transmembrane</keyword>